<proteinExistence type="predicted"/>
<gene>
    <name evidence="2" type="ORF">PCOR1329_LOCUS38326</name>
</gene>
<keyword evidence="1" id="KW-0812">Transmembrane</keyword>
<feature type="transmembrane region" description="Helical" evidence="1">
    <location>
        <begin position="296"/>
        <end position="316"/>
    </location>
</feature>
<feature type="transmembrane region" description="Helical" evidence="1">
    <location>
        <begin position="268"/>
        <end position="284"/>
    </location>
</feature>
<sequence>MREQFEDIHDEMVKPDMCGDAVRALATSASGLLGRALVLADDGKIQAADRDELLRAADGVRADEVHLTKKMWQSIVTINEQEVKRAGQSNQTRDSVVEAVAQQLTDEQIFIFSICDFGSSVQAYSRWLAEQHDAPLPPRHSFDLIAGLKSVFKKDDTIMADANLNCALRGTLSIFIGFAIGYWGYSEMIPAKDATIPGTIAVLLSRSLTSPINKSLGRLQGVVLGKFSGQLVFALLGWCYAWAQISLSAIVLSYVWLTLFIYHYTSSFSYLGCLAAAFGTQAFLAGCSGDVVHPDAVIIVNMLIAIWIMTVIDLAFRMGRPSELAFGAYLEAWAAWEHVLETEGC</sequence>
<dbReference type="Proteomes" id="UP001189429">
    <property type="component" value="Unassembled WGS sequence"/>
</dbReference>
<feature type="transmembrane region" description="Helical" evidence="1">
    <location>
        <begin position="231"/>
        <end position="256"/>
    </location>
</feature>
<dbReference type="EMBL" id="CAUYUJ010014639">
    <property type="protein sequence ID" value="CAK0844166.1"/>
    <property type="molecule type" value="Genomic_DNA"/>
</dbReference>
<keyword evidence="1" id="KW-0472">Membrane</keyword>
<evidence type="ECO:0000313" key="3">
    <source>
        <dbReference type="Proteomes" id="UP001189429"/>
    </source>
</evidence>
<accession>A0ABN9TEG2</accession>
<keyword evidence="3" id="KW-1185">Reference proteome</keyword>
<name>A0ABN9TEG2_9DINO</name>
<keyword evidence="1" id="KW-1133">Transmembrane helix</keyword>
<organism evidence="2 3">
    <name type="scientific">Prorocentrum cordatum</name>
    <dbReference type="NCBI Taxonomy" id="2364126"/>
    <lineage>
        <taxon>Eukaryota</taxon>
        <taxon>Sar</taxon>
        <taxon>Alveolata</taxon>
        <taxon>Dinophyceae</taxon>
        <taxon>Prorocentrales</taxon>
        <taxon>Prorocentraceae</taxon>
        <taxon>Prorocentrum</taxon>
    </lineage>
</organism>
<comment type="caution">
    <text evidence="2">The sequence shown here is derived from an EMBL/GenBank/DDBJ whole genome shotgun (WGS) entry which is preliminary data.</text>
</comment>
<protein>
    <submittedName>
        <fullName evidence="2">Uncharacterized protein</fullName>
    </submittedName>
</protein>
<feature type="transmembrane region" description="Helical" evidence="1">
    <location>
        <begin position="166"/>
        <end position="185"/>
    </location>
</feature>
<evidence type="ECO:0000256" key="1">
    <source>
        <dbReference type="SAM" id="Phobius"/>
    </source>
</evidence>
<reference evidence="2" key="1">
    <citation type="submission" date="2023-10" db="EMBL/GenBank/DDBJ databases">
        <authorList>
            <person name="Chen Y."/>
            <person name="Shah S."/>
            <person name="Dougan E. K."/>
            <person name="Thang M."/>
            <person name="Chan C."/>
        </authorList>
    </citation>
    <scope>NUCLEOTIDE SEQUENCE [LARGE SCALE GENOMIC DNA]</scope>
</reference>
<evidence type="ECO:0000313" key="2">
    <source>
        <dbReference type="EMBL" id="CAK0844166.1"/>
    </source>
</evidence>